<dbReference type="EMBL" id="RYYU01000001">
    <property type="protein sequence ID" value="RUL60356.1"/>
    <property type="molecule type" value="Genomic_DNA"/>
</dbReference>
<evidence type="ECO:0000256" key="1">
    <source>
        <dbReference type="SAM" id="SignalP"/>
    </source>
</evidence>
<dbReference type="Gene3D" id="1.25.40.10">
    <property type="entry name" value="Tetratricopeptide repeat domain"/>
    <property type="match status" value="1"/>
</dbReference>
<dbReference type="InterPro" id="IPR011990">
    <property type="entry name" value="TPR-like_helical_dom_sf"/>
</dbReference>
<keyword evidence="1" id="KW-0732">Signal</keyword>
<dbReference type="AlphaFoldDB" id="A0A3S0PDS5"/>
<evidence type="ECO:0008006" key="4">
    <source>
        <dbReference type="Google" id="ProtNLM"/>
    </source>
</evidence>
<name>A0A3S0PDS5_9BACT</name>
<comment type="caution">
    <text evidence="2">The sequence shown here is derived from an EMBL/GenBank/DDBJ whole genome shotgun (WGS) entry which is preliminary data.</text>
</comment>
<accession>A0A3S0PDS5</accession>
<protein>
    <recommendedName>
        <fullName evidence="4">Tetratricopeptide repeat protein</fullName>
    </recommendedName>
</protein>
<evidence type="ECO:0000313" key="3">
    <source>
        <dbReference type="Proteomes" id="UP000278983"/>
    </source>
</evidence>
<dbReference type="SUPFAM" id="SSF48452">
    <property type="entry name" value="TPR-like"/>
    <property type="match status" value="1"/>
</dbReference>
<feature type="chain" id="PRO_5018624457" description="Tetratricopeptide repeat protein" evidence="1">
    <location>
        <begin position="30"/>
        <end position="559"/>
    </location>
</feature>
<proteinExistence type="predicted"/>
<evidence type="ECO:0000313" key="2">
    <source>
        <dbReference type="EMBL" id="RUL60356.1"/>
    </source>
</evidence>
<sequence length="559" mass="62640">MRKNLFYLLTASVLVVTASCSSKMGQLNASNFDVTPNPMETQAGQVTVTINGKFPAKFMKKNAVVTITPELRGSKGMVVRAEEGTSFQGEKARNNHQVISYENGGNFTMRQTFDYNEAFHRSELYLNIVTRKGNKETKQPLVRVASGIITTAELYQKALENESPCIAPDSFRRVNNRKMEAQVKFLVNQANLRKSELASNSVKDFVEMLRKINRESESLNLKNVEVLAYASPEGSLAVNDRLANRRQTVSEDYVKGQMKQARVSGNVSARYTAEDWEGFRKLVAASNIQDKDVILRVLSMYQDPEQREQQIRNMSEGFRELADGILPELRRARMIINYETVGRSDEQLKAQYAADPKKLSADELLYTATLENDIAKRKAIYAKTAEIYPNDYRAKNNIGVMEMMSGKELEAIDNFQEAMERAKLPEAYANMAMIVLQHGDIDMAERYLANATGATGMAKVLGALNIAKGNYMLAEQNLKGENNNLALLSQILNKNYSAATQTLAEIEKPDALTHYLNALLMVRTGQNNKASEYLIKATHADPFFATYGDGDIEMNNVKK</sequence>
<gene>
    <name evidence="2" type="ORF">EHV08_06580</name>
</gene>
<dbReference type="PROSITE" id="PS51257">
    <property type="entry name" value="PROKAR_LIPOPROTEIN"/>
    <property type="match status" value="1"/>
</dbReference>
<reference evidence="2 3" key="1">
    <citation type="submission" date="2018-12" db="EMBL/GenBank/DDBJ databases">
        <title>Genome sequencing of Prevotella sp. KCOM 3155 (= JS262).</title>
        <authorList>
            <person name="Kook J.-K."/>
            <person name="Park S.-N."/>
            <person name="Lim Y.K."/>
        </authorList>
    </citation>
    <scope>NUCLEOTIDE SEQUENCE [LARGE SCALE GENOMIC DNA]</scope>
    <source>
        <strain evidence="2 3">KCOM 3155</strain>
    </source>
</reference>
<dbReference type="OrthoDB" id="1465834at2"/>
<dbReference type="Proteomes" id="UP000278983">
    <property type="component" value="Unassembled WGS sequence"/>
</dbReference>
<organism evidence="2 3">
    <name type="scientific">Prevotella koreensis</name>
    <dbReference type="NCBI Taxonomy" id="2490854"/>
    <lineage>
        <taxon>Bacteria</taxon>
        <taxon>Pseudomonadati</taxon>
        <taxon>Bacteroidota</taxon>
        <taxon>Bacteroidia</taxon>
        <taxon>Bacteroidales</taxon>
        <taxon>Prevotellaceae</taxon>
        <taxon>Prevotella</taxon>
    </lineage>
</organism>
<keyword evidence="3" id="KW-1185">Reference proteome</keyword>
<feature type="signal peptide" evidence="1">
    <location>
        <begin position="1"/>
        <end position="29"/>
    </location>
</feature>